<dbReference type="PANTHER" id="PTHR45453:SF1">
    <property type="entry name" value="PHOSPHATE REGULON SENSOR PROTEIN PHOR"/>
    <property type="match status" value="1"/>
</dbReference>
<keyword evidence="6 11" id="KW-0418">Kinase</keyword>
<dbReference type="Gene3D" id="3.30.565.10">
    <property type="entry name" value="Histidine kinase-like ATPase, C-terminal domain"/>
    <property type="match status" value="1"/>
</dbReference>
<evidence type="ECO:0000256" key="2">
    <source>
        <dbReference type="ARBA" id="ARBA00004236"/>
    </source>
</evidence>
<accession>A0ABS2TCN2</accession>
<evidence type="ECO:0000256" key="3">
    <source>
        <dbReference type="ARBA" id="ARBA00012438"/>
    </source>
</evidence>
<dbReference type="InterPro" id="IPR036097">
    <property type="entry name" value="HisK_dim/P_sf"/>
</dbReference>
<evidence type="ECO:0000256" key="9">
    <source>
        <dbReference type="SAM" id="Phobius"/>
    </source>
</evidence>
<dbReference type="SMART" id="SM00387">
    <property type="entry name" value="HATPase_c"/>
    <property type="match status" value="1"/>
</dbReference>
<reference evidence="12" key="1">
    <citation type="submission" date="2021-02" db="EMBL/GenBank/DDBJ databases">
        <title>Leucobacter sp. CX169.</title>
        <authorList>
            <person name="Cheng Y."/>
        </authorList>
    </citation>
    <scope>NUCLEOTIDE SEQUENCE [LARGE SCALE GENOMIC DNA]</scope>
    <source>
        <strain evidence="12">JY899</strain>
    </source>
</reference>
<dbReference type="CDD" id="cd00075">
    <property type="entry name" value="HATPase"/>
    <property type="match status" value="1"/>
</dbReference>
<dbReference type="PROSITE" id="PS50109">
    <property type="entry name" value="HIS_KIN"/>
    <property type="match status" value="1"/>
</dbReference>
<dbReference type="PANTHER" id="PTHR45453">
    <property type="entry name" value="PHOSPHATE REGULON SENSOR PROTEIN PHOR"/>
    <property type="match status" value="1"/>
</dbReference>
<dbReference type="GO" id="GO:0016301">
    <property type="term" value="F:kinase activity"/>
    <property type="evidence" value="ECO:0007669"/>
    <property type="project" value="UniProtKB-KW"/>
</dbReference>
<comment type="catalytic activity">
    <reaction evidence="1">
        <text>ATP + protein L-histidine = ADP + protein N-phospho-L-histidine.</text>
        <dbReference type="EC" id="2.7.13.3"/>
    </reaction>
</comment>
<dbReference type="PRINTS" id="PR00344">
    <property type="entry name" value="BCTRLSENSOR"/>
</dbReference>
<dbReference type="Proteomes" id="UP000705983">
    <property type="component" value="Unassembled WGS sequence"/>
</dbReference>
<evidence type="ECO:0000313" key="11">
    <source>
        <dbReference type="EMBL" id="MBM9432387.1"/>
    </source>
</evidence>
<keyword evidence="7" id="KW-0902">Two-component regulatory system</keyword>
<dbReference type="CDD" id="cd00082">
    <property type="entry name" value="HisKA"/>
    <property type="match status" value="1"/>
</dbReference>
<evidence type="ECO:0000256" key="1">
    <source>
        <dbReference type="ARBA" id="ARBA00000085"/>
    </source>
</evidence>
<evidence type="ECO:0000313" key="12">
    <source>
        <dbReference type="Proteomes" id="UP000705983"/>
    </source>
</evidence>
<proteinExistence type="predicted"/>
<dbReference type="EMBL" id="JAFFJS010000001">
    <property type="protein sequence ID" value="MBM9432387.1"/>
    <property type="molecule type" value="Genomic_DNA"/>
</dbReference>
<evidence type="ECO:0000259" key="10">
    <source>
        <dbReference type="PROSITE" id="PS50109"/>
    </source>
</evidence>
<dbReference type="InterPro" id="IPR004358">
    <property type="entry name" value="Sig_transdc_His_kin-like_C"/>
</dbReference>
<dbReference type="SUPFAM" id="SSF47384">
    <property type="entry name" value="Homodimeric domain of signal transducing histidine kinase"/>
    <property type="match status" value="1"/>
</dbReference>
<keyword evidence="9" id="KW-1133">Transmembrane helix</keyword>
<evidence type="ECO:0000256" key="7">
    <source>
        <dbReference type="ARBA" id="ARBA00023012"/>
    </source>
</evidence>
<evidence type="ECO:0000256" key="6">
    <source>
        <dbReference type="ARBA" id="ARBA00022777"/>
    </source>
</evidence>
<dbReference type="SUPFAM" id="SSF55874">
    <property type="entry name" value="ATPase domain of HSP90 chaperone/DNA topoisomerase II/histidine kinase"/>
    <property type="match status" value="1"/>
</dbReference>
<keyword evidence="12" id="KW-1185">Reference proteome</keyword>
<dbReference type="InterPro" id="IPR036890">
    <property type="entry name" value="HATPase_C_sf"/>
</dbReference>
<comment type="caution">
    <text evidence="11">The sequence shown here is derived from an EMBL/GenBank/DDBJ whole genome shotgun (WGS) entry which is preliminary data.</text>
</comment>
<dbReference type="InterPro" id="IPR005467">
    <property type="entry name" value="His_kinase_dom"/>
</dbReference>
<feature type="transmembrane region" description="Helical" evidence="9">
    <location>
        <begin position="6"/>
        <end position="24"/>
    </location>
</feature>
<keyword evidence="4" id="KW-0597">Phosphoprotein</keyword>
<dbReference type="InterPro" id="IPR003661">
    <property type="entry name" value="HisK_dim/P_dom"/>
</dbReference>
<organism evidence="11 12">
    <name type="scientific">Flaviflexus equikiangi</name>
    <dbReference type="NCBI Taxonomy" id="2758573"/>
    <lineage>
        <taxon>Bacteria</taxon>
        <taxon>Bacillati</taxon>
        <taxon>Actinomycetota</taxon>
        <taxon>Actinomycetes</taxon>
        <taxon>Actinomycetales</taxon>
        <taxon>Actinomycetaceae</taxon>
        <taxon>Flaviflexus</taxon>
    </lineage>
</organism>
<dbReference type="SMART" id="SM00388">
    <property type="entry name" value="HisKA"/>
    <property type="match status" value="1"/>
</dbReference>
<name>A0ABS2TCN2_9ACTO</name>
<dbReference type="Gene3D" id="1.10.287.130">
    <property type="match status" value="1"/>
</dbReference>
<comment type="subcellular location">
    <subcellularLocation>
        <location evidence="2">Cell membrane</location>
    </subcellularLocation>
</comment>
<sequence length="388" mass="42162">MPDIGIPHLLLAIIGGILTGWILASTRLRSLRSQEDIDMMSSELADRDVQSLLAAIPQAHILLTRMGDVEKASTEAYSFGIVRGSRIIRSEIVAAVQEVAKTGDVKDLELSLRRSFSGTARVVLSVRVAPMSGERTLVLFFDTTEAKRLEETRRDFVANISHELKTPIGAIGLLSETIQDCADEPEHVVTFAEKLQRESARLASLVQDIIELSRVQNGAALASSELVDVDDIVSEAIDRCRIEAESRGLTIVAVPTPQVSVVGDRALLTTAIRNLIDNAIRYSNPGGRVSIGVSRHEGEVRIAVVDQGAGIPDEQKDRVFERFYRGDDARTRDKGGSGLGLSIVKHVAADHGGRVMLWSEAGKGSTFTFIVPDVTPAVQNIEEEEAHE</sequence>
<gene>
    <name evidence="11" type="ORF">JVW63_01495</name>
</gene>
<dbReference type="InterPro" id="IPR003594">
    <property type="entry name" value="HATPase_dom"/>
</dbReference>
<dbReference type="EC" id="2.7.13.3" evidence="3"/>
<dbReference type="Pfam" id="PF02518">
    <property type="entry name" value="HATPase_c"/>
    <property type="match status" value="1"/>
</dbReference>
<evidence type="ECO:0000256" key="5">
    <source>
        <dbReference type="ARBA" id="ARBA00022679"/>
    </source>
</evidence>
<dbReference type="RefSeq" id="WP_182172295.1">
    <property type="nucleotide sequence ID" value="NZ_CP059676.1"/>
</dbReference>
<dbReference type="InterPro" id="IPR050351">
    <property type="entry name" value="BphY/WalK/GraS-like"/>
</dbReference>
<keyword evidence="9" id="KW-0812">Transmembrane</keyword>
<evidence type="ECO:0000256" key="8">
    <source>
        <dbReference type="ARBA" id="ARBA00039401"/>
    </source>
</evidence>
<evidence type="ECO:0000256" key="4">
    <source>
        <dbReference type="ARBA" id="ARBA00022553"/>
    </source>
</evidence>
<dbReference type="Pfam" id="PF00512">
    <property type="entry name" value="HisKA"/>
    <property type="match status" value="1"/>
</dbReference>
<keyword evidence="5" id="KW-0808">Transferase</keyword>
<feature type="domain" description="Histidine kinase" evidence="10">
    <location>
        <begin position="159"/>
        <end position="375"/>
    </location>
</feature>
<keyword evidence="9" id="KW-0472">Membrane</keyword>
<protein>
    <recommendedName>
        <fullName evidence="8">Sensor-like histidine kinase SenX3</fullName>
        <ecNumber evidence="3">2.7.13.3</ecNumber>
    </recommendedName>
</protein>